<dbReference type="Proteomes" id="UP000823561">
    <property type="component" value="Chromosome 6"/>
</dbReference>
<sequence length="501" mass="57896">MDFMKSTQSCFRPNTAIGTVFTNLRSTTTNSFKGNMPSPLLPPRRMSGRREAFRLRTADTRMPPLKPAMSMSSHTGLTPEQWTWTNATNYKRSDNNRKYAETFRKDTMRLIQTKEQLTCKTQNESNKWICERIEDITFWSNEMKHEAEQLTKDSDMLKHIKLRLDKAIAETDGPLQVAQECLCQRQRRVGADIVNDGVEKELMQEVAVIKNCQEQLERVRNKVKKQLEANRMAQLKLEKDLNDKHVAFEIDTRCYKMTNYNSNIQFYPNLNKLDKSVSVPETWSKFSEDNIMLSQNERINTRRIMEEAERVMEGTSADMWSQFHSVNVAFTKRIAETTEANNRLQYHLSKTLQEMFQTDRTIADLERTINDKKFPLKVAQSRLEERTKRPNMELCKDPPHNMLLSEVQHIQSTMSTLSHRLADAMALLQQLADTKSVLEQELFVKAHSLFIDQERCMGLRKVFPSSPRLVGYTLAKPVRTSPTQSSSAPTPSTPPTNPSVS</sequence>
<evidence type="ECO:0000256" key="1">
    <source>
        <dbReference type="ARBA" id="ARBA00007209"/>
    </source>
</evidence>
<feature type="compositionally biased region" description="Pro residues" evidence="5">
    <location>
        <begin position="491"/>
        <end position="501"/>
    </location>
</feature>
<dbReference type="EMBL" id="JADWDJ010000006">
    <property type="protein sequence ID" value="KAG5279402.1"/>
    <property type="molecule type" value="Genomic_DNA"/>
</dbReference>
<keyword evidence="3" id="KW-0966">Cell projection</keyword>
<comment type="subcellular location">
    <subcellularLocation>
        <location evidence="3">Cytoplasm</location>
        <location evidence="3">Cytoskeleton</location>
        <location evidence="3">Cilium axoneme</location>
    </subcellularLocation>
</comment>
<dbReference type="GO" id="GO:0005930">
    <property type="term" value="C:axoneme"/>
    <property type="evidence" value="ECO:0007669"/>
    <property type="project" value="UniProtKB-SubCell"/>
</dbReference>
<evidence type="ECO:0000313" key="7">
    <source>
        <dbReference type="Proteomes" id="UP000823561"/>
    </source>
</evidence>
<evidence type="ECO:0000256" key="3">
    <source>
        <dbReference type="RuleBase" id="RU367040"/>
    </source>
</evidence>
<dbReference type="InterPro" id="IPR000435">
    <property type="entry name" value="Tektins"/>
</dbReference>
<dbReference type="PRINTS" id="PR00511">
    <property type="entry name" value="TEKTIN"/>
</dbReference>
<name>A0AAV6H0B4_9TELE</name>
<keyword evidence="3" id="KW-0969">Cilium</keyword>
<reference evidence="6" key="1">
    <citation type="submission" date="2020-10" db="EMBL/GenBank/DDBJ databases">
        <title>Chromosome-scale genome assembly of the Allis shad, Alosa alosa.</title>
        <authorList>
            <person name="Margot Z."/>
            <person name="Christophe K."/>
            <person name="Cabau C."/>
            <person name="Louis A."/>
            <person name="Berthelot C."/>
            <person name="Parey E."/>
            <person name="Roest Crollius H."/>
            <person name="Montfort J."/>
            <person name="Robinson-Rechavi M."/>
            <person name="Bucao C."/>
            <person name="Bouchez O."/>
            <person name="Gislard M."/>
            <person name="Lluch J."/>
            <person name="Milhes M."/>
            <person name="Lampietro C."/>
            <person name="Lopez Roques C."/>
            <person name="Donnadieu C."/>
            <person name="Braasch I."/>
            <person name="Desvignes T."/>
            <person name="Postlethwait J."/>
            <person name="Bobe J."/>
            <person name="Guiguen Y."/>
        </authorList>
    </citation>
    <scope>NUCLEOTIDE SEQUENCE</scope>
    <source>
        <strain evidence="6">M-15738</strain>
        <tissue evidence="6">Blood</tissue>
    </source>
</reference>
<evidence type="ECO:0000256" key="4">
    <source>
        <dbReference type="SAM" id="Coils"/>
    </source>
</evidence>
<dbReference type="PANTHER" id="PTHR19960">
    <property type="entry name" value="TEKTIN"/>
    <property type="match status" value="1"/>
</dbReference>
<dbReference type="GO" id="GO:0060271">
    <property type="term" value="P:cilium assembly"/>
    <property type="evidence" value="ECO:0007669"/>
    <property type="project" value="UniProtKB-UniRule"/>
</dbReference>
<dbReference type="GO" id="GO:0036126">
    <property type="term" value="C:sperm flagellum"/>
    <property type="evidence" value="ECO:0007669"/>
    <property type="project" value="TreeGrafter"/>
</dbReference>
<dbReference type="GO" id="GO:0005634">
    <property type="term" value="C:nucleus"/>
    <property type="evidence" value="ECO:0007669"/>
    <property type="project" value="TreeGrafter"/>
</dbReference>
<evidence type="ECO:0000313" key="6">
    <source>
        <dbReference type="EMBL" id="KAG5279402.1"/>
    </source>
</evidence>
<dbReference type="PANTHER" id="PTHR19960:SF11">
    <property type="entry name" value="TEKTIN"/>
    <property type="match status" value="1"/>
</dbReference>
<dbReference type="AlphaFoldDB" id="A0AAV6H0B4"/>
<evidence type="ECO:0000256" key="5">
    <source>
        <dbReference type="SAM" id="MobiDB-lite"/>
    </source>
</evidence>
<feature type="compositionally biased region" description="Low complexity" evidence="5">
    <location>
        <begin position="480"/>
        <end position="490"/>
    </location>
</feature>
<dbReference type="Pfam" id="PF03148">
    <property type="entry name" value="Tektin"/>
    <property type="match status" value="1"/>
</dbReference>
<comment type="similarity">
    <text evidence="1 3">Belongs to the tektin family.</text>
</comment>
<keyword evidence="2" id="KW-0963">Cytoplasm</keyword>
<proteinExistence type="inferred from homology"/>
<keyword evidence="7" id="KW-1185">Reference proteome</keyword>
<organism evidence="6 7">
    <name type="scientific">Alosa alosa</name>
    <name type="common">allis shad</name>
    <dbReference type="NCBI Taxonomy" id="278164"/>
    <lineage>
        <taxon>Eukaryota</taxon>
        <taxon>Metazoa</taxon>
        <taxon>Chordata</taxon>
        <taxon>Craniata</taxon>
        <taxon>Vertebrata</taxon>
        <taxon>Euteleostomi</taxon>
        <taxon>Actinopterygii</taxon>
        <taxon>Neopterygii</taxon>
        <taxon>Teleostei</taxon>
        <taxon>Clupei</taxon>
        <taxon>Clupeiformes</taxon>
        <taxon>Clupeoidei</taxon>
        <taxon>Clupeidae</taxon>
        <taxon>Alosa</taxon>
    </lineage>
</organism>
<dbReference type="GO" id="GO:0015630">
    <property type="term" value="C:microtubule cytoskeleton"/>
    <property type="evidence" value="ECO:0007669"/>
    <property type="project" value="UniProtKB-UniRule"/>
</dbReference>
<dbReference type="GO" id="GO:0060294">
    <property type="term" value="P:cilium movement involved in cell motility"/>
    <property type="evidence" value="ECO:0007669"/>
    <property type="project" value="UniProtKB-UniRule"/>
</dbReference>
<gene>
    <name evidence="6" type="ORF">AALO_G00077420</name>
</gene>
<evidence type="ECO:0000256" key="2">
    <source>
        <dbReference type="ARBA" id="ARBA00022490"/>
    </source>
</evidence>
<keyword evidence="3" id="KW-0282">Flagellum</keyword>
<feature type="coiled-coil region" evidence="4">
    <location>
        <begin position="202"/>
        <end position="236"/>
    </location>
</feature>
<dbReference type="InterPro" id="IPR048256">
    <property type="entry name" value="Tektin-like"/>
</dbReference>
<protein>
    <recommendedName>
        <fullName evidence="3">Tektin</fullName>
    </recommendedName>
</protein>
<keyword evidence="4" id="KW-0175">Coiled coil</keyword>
<accession>A0AAV6H0B4</accession>
<comment type="caution">
    <text evidence="6">The sequence shown here is derived from an EMBL/GenBank/DDBJ whole genome shotgun (WGS) entry which is preliminary data.</text>
</comment>
<feature type="region of interest" description="Disordered" evidence="5">
    <location>
        <begin position="475"/>
        <end position="501"/>
    </location>
</feature>